<dbReference type="GO" id="GO:0004015">
    <property type="term" value="F:adenosylmethionine-8-amino-7-oxononanoate transaminase activity"/>
    <property type="evidence" value="ECO:0007669"/>
    <property type="project" value="TreeGrafter"/>
</dbReference>
<keyword evidence="6" id="KW-1185">Reference proteome</keyword>
<evidence type="ECO:0000313" key="6">
    <source>
        <dbReference type="Proteomes" id="UP000796880"/>
    </source>
</evidence>
<dbReference type="FunFam" id="3.90.1150.10:FF:000090">
    <property type="entry name" value="Bifunctional dethiobiotin synthetase/7,8-diamino-pelargonic acid aminotransferase, mitochondrial"/>
    <property type="match status" value="1"/>
</dbReference>
<dbReference type="PROSITE" id="PS00600">
    <property type="entry name" value="AA_TRANSFER_CLASS_3"/>
    <property type="match status" value="1"/>
</dbReference>
<accession>A0A8K0HI37</accession>
<dbReference type="EMBL" id="VOIH02000002">
    <property type="protein sequence ID" value="KAF3452815.1"/>
    <property type="molecule type" value="Genomic_DNA"/>
</dbReference>
<dbReference type="CDD" id="cd03109">
    <property type="entry name" value="DTBS"/>
    <property type="match status" value="1"/>
</dbReference>
<evidence type="ECO:0000313" key="5">
    <source>
        <dbReference type="EMBL" id="KAF3452815.1"/>
    </source>
</evidence>
<dbReference type="Gene3D" id="3.40.640.10">
    <property type="entry name" value="Type I PLP-dependent aspartate aminotransferase-like (Major domain)"/>
    <property type="match status" value="1"/>
</dbReference>
<dbReference type="InterPro" id="IPR015424">
    <property type="entry name" value="PyrdxlP-dep_Trfase"/>
</dbReference>
<dbReference type="Pfam" id="PF13500">
    <property type="entry name" value="AAA_26"/>
    <property type="match status" value="2"/>
</dbReference>
<comment type="subcellular location">
    <subcellularLocation>
        <location evidence="1">Mitochondrion</location>
    </subcellularLocation>
</comment>
<evidence type="ECO:0000256" key="3">
    <source>
        <dbReference type="ARBA" id="ARBA00022679"/>
    </source>
</evidence>
<dbReference type="HAMAP" id="MF_00336">
    <property type="entry name" value="BioD"/>
    <property type="match status" value="1"/>
</dbReference>
<proteinExistence type="inferred from homology"/>
<dbReference type="InterPro" id="IPR015421">
    <property type="entry name" value="PyrdxlP-dep_Trfase_major"/>
</dbReference>
<protein>
    <recommendedName>
        <fullName evidence="7">Bifunctional dethiobiotin synthetase/7,8-diamino-pelargonic acid aminotransferase, mitochondrial</fullName>
    </recommendedName>
</protein>
<organism evidence="5 6">
    <name type="scientific">Rhamnella rubrinervis</name>
    <dbReference type="NCBI Taxonomy" id="2594499"/>
    <lineage>
        <taxon>Eukaryota</taxon>
        <taxon>Viridiplantae</taxon>
        <taxon>Streptophyta</taxon>
        <taxon>Embryophyta</taxon>
        <taxon>Tracheophyta</taxon>
        <taxon>Spermatophyta</taxon>
        <taxon>Magnoliopsida</taxon>
        <taxon>eudicotyledons</taxon>
        <taxon>Gunneridae</taxon>
        <taxon>Pentapetalae</taxon>
        <taxon>rosids</taxon>
        <taxon>fabids</taxon>
        <taxon>Rosales</taxon>
        <taxon>Rhamnaceae</taxon>
        <taxon>rhamnoid group</taxon>
        <taxon>Rhamneae</taxon>
        <taxon>Rhamnella</taxon>
    </lineage>
</organism>
<dbReference type="AlphaFoldDB" id="A0A8K0HI37"/>
<comment type="caution">
    <text evidence="5">The sequence shown here is derived from an EMBL/GenBank/DDBJ whole genome shotgun (WGS) entry which is preliminary data.</text>
</comment>
<dbReference type="InterPro" id="IPR049704">
    <property type="entry name" value="Aminotrans_3_PPA_site"/>
</dbReference>
<dbReference type="GO" id="GO:0005739">
    <property type="term" value="C:mitochondrion"/>
    <property type="evidence" value="ECO:0007669"/>
    <property type="project" value="UniProtKB-SubCell"/>
</dbReference>
<keyword evidence="4" id="KW-0663">Pyridoxal phosphate</keyword>
<dbReference type="PANTHER" id="PTHR42684:SF3">
    <property type="entry name" value="ADENOSYLMETHIONINE-8-AMINO-7-OXONONANOATE AMINOTRANSFERASE"/>
    <property type="match status" value="1"/>
</dbReference>
<dbReference type="SUPFAM" id="SSF52540">
    <property type="entry name" value="P-loop containing nucleoside triphosphate hydrolases"/>
    <property type="match status" value="1"/>
</dbReference>
<dbReference type="UniPathway" id="UPA00078"/>
<reference evidence="5" key="1">
    <citation type="submission" date="2020-03" db="EMBL/GenBank/DDBJ databases">
        <title>A high-quality chromosome-level genome assembly of a woody plant with both climbing and erect habits, Rhamnella rubrinervis.</title>
        <authorList>
            <person name="Lu Z."/>
            <person name="Yang Y."/>
            <person name="Zhu X."/>
            <person name="Sun Y."/>
        </authorList>
    </citation>
    <scope>NUCLEOTIDE SEQUENCE</scope>
    <source>
        <strain evidence="5">BYM</strain>
        <tissue evidence="5">Leaf</tissue>
    </source>
</reference>
<dbReference type="InterPro" id="IPR015422">
    <property type="entry name" value="PyrdxlP-dep_Trfase_small"/>
</dbReference>
<name>A0A8K0HI37_9ROSA</name>
<keyword evidence="3" id="KW-0808">Transferase</keyword>
<dbReference type="SUPFAM" id="SSF53383">
    <property type="entry name" value="PLP-dependent transferases"/>
    <property type="match status" value="1"/>
</dbReference>
<dbReference type="Gene3D" id="3.90.1150.10">
    <property type="entry name" value="Aspartate Aminotransferase, domain 1"/>
    <property type="match status" value="1"/>
</dbReference>
<dbReference type="GO" id="GO:0009102">
    <property type="term" value="P:biotin biosynthetic process"/>
    <property type="evidence" value="ECO:0007669"/>
    <property type="project" value="UniProtKB-UniPathway"/>
</dbReference>
<dbReference type="InterPro" id="IPR004472">
    <property type="entry name" value="DTB_synth_BioD"/>
</dbReference>
<dbReference type="GO" id="GO:0000287">
    <property type="term" value="F:magnesium ion binding"/>
    <property type="evidence" value="ECO:0007669"/>
    <property type="project" value="InterPro"/>
</dbReference>
<dbReference type="InterPro" id="IPR005814">
    <property type="entry name" value="Aminotrans_3"/>
</dbReference>
<dbReference type="Pfam" id="PF00202">
    <property type="entry name" value="Aminotran_3"/>
    <property type="match status" value="2"/>
</dbReference>
<dbReference type="GO" id="GO:0004141">
    <property type="term" value="F:dethiobiotin synthase activity"/>
    <property type="evidence" value="ECO:0007669"/>
    <property type="project" value="InterPro"/>
</dbReference>
<dbReference type="InterPro" id="IPR027417">
    <property type="entry name" value="P-loop_NTPase"/>
</dbReference>
<dbReference type="GO" id="GO:0005524">
    <property type="term" value="F:ATP binding"/>
    <property type="evidence" value="ECO:0007669"/>
    <property type="project" value="InterPro"/>
</dbReference>
<dbReference type="GO" id="GO:0030170">
    <property type="term" value="F:pyridoxal phosphate binding"/>
    <property type="evidence" value="ECO:0007669"/>
    <property type="project" value="InterPro"/>
</dbReference>
<sequence>MFPLSSLIRCHRHSHSRHYLLLHRLLKPFSSIATHPQAPPSSPLGDVPLSFPTYLICSSNTSVGKTLVSAGLAASFLLSSDFHPNKFLYLKPVQTGFPSDSDSRFVFSKLSSLASRRKIACSLLASDEVLQASRSAAAVTLPAGLAEDCKFGMFDLGSYTECRVLGEEGSAASELICRTMFAWKEAVSPHLAAERENGVVEDSTVLEVLQRCLLEAGLAKQNMNMFSVVETAGGVASPGPSGTLQCDLYRPLRLPAILVGDGRLGGISGTISAYESLKVRGYDVVAVVIEDHGLVNEVPLSSYFRKRVPVLVLPSIPQDPSNDLMEWFDDACVVFDSLFKIMLSAYSERIRRLHDMPKKAGNVIWWPFTQHKLVPEGGVTVIDSRCGENFAVFKVRNNEVITQQFDACASWWTQGPDATLQTELARDMGYAAARFGHVMFPENVYEPALECAELLLEGVGKGWASRTYFSDNGSTAIEIALKMAFRKFSSDDGSLSNFLSDDSTQRRAQLMVLALNGSYHGDTLGAMEAQAPSAYTGFLQQPWYTGRGLFLDPPTVFLCNNIWNISLPEGLLSHSLNSDEITFSSRSEVFELSRDKSNLAEIYSSHISNALTQNPESVGIIGALILEPVIQGAGGMLMVDPLFQRVLVNECRNRKIPIIFDEVFTGFWRLGIESAAELLYCVPDIACFAKLMTGGIVPLAATLATSAVFDSFLEDSKLKALLHGHSYSAHAMGCTAAAKSIKWFKDPQTNGNITSEGKLLKELWDEKLVSQISSHPAVQRVVALGTLCALELRAEGSNAGYGSMYASSLLKKLREDGIYTRPLGNVIYFMCGPCTSPEICRQHESDVAERSQLAKYPRTYGPDSTALIWPSGNEVGILSLGLLLYLASVFFRRGIGDLVFQEFQSERFDLGI</sequence>
<gene>
    <name evidence="5" type="ORF">FNV43_RR03248</name>
</gene>
<dbReference type="FunFam" id="3.40.640.10:FF:000088">
    <property type="entry name" value="Bifunctional dethiobiotin synthetase/7,8-diamino-pelargonic acid aminotransferase"/>
    <property type="match status" value="1"/>
</dbReference>
<evidence type="ECO:0008006" key="7">
    <source>
        <dbReference type="Google" id="ProtNLM"/>
    </source>
</evidence>
<dbReference type="OrthoDB" id="425114at2759"/>
<dbReference type="Gene3D" id="3.40.50.300">
    <property type="entry name" value="P-loop containing nucleotide triphosphate hydrolases"/>
    <property type="match status" value="1"/>
</dbReference>
<evidence type="ECO:0000256" key="1">
    <source>
        <dbReference type="ARBA" id="ARBA00004173"/>
    </source>
</evidence>
<evidence type="ECO:0000256" key="4">
    <source>
        <dbReference type="ARBA" id="ARBA00022898"/>
    </source>
</evidence>
<dbReference type="Proteomes" id="UP000796880">
    <property type="component" value="Unassembled WGS sequence"/>
</dbReference>
<dbReference type="PANTHER" id="PTHR42684">
    <property type="entry name" value="ADENOSYLMETHIONINE-8-AMINO-7-OXONONANOATE AMINOTRANSFERASE"/>
    <property type="match status" value="1"/>
</dbReference>
<evidence type="ECO:0000256" key="2">
    <source>
        <dbReference type="ARBA" id="ARBA00022576"/>
    </source>
</evidence>
<keyword evidence="2" id="KW-0032">Aminotransferase</keyword>